<evidence type="ECO:0000313" key="3">
    <source>
        <dbReference type="Proteomes" id="UP001497382"/>
    </source>
</evidence>
<gene>
    <name evidence="2" type="ORF">LARSCL_LOCUS12606</name>
</gene>
<organism evidence="2 3">
    <name type="scientific">Larinioides sclopetarius</name>
    <dbReference type="NCBI Taxonomy" id="280406"/>
    <lineage>
        <taxon>Eukaryota</taxon>
        <taxon>Metazoa</taxon>
        <taxon>Ecdysozoa</taxon>
        <taxon>Arthropoda</taxon>
        <taxon>Chelicerata</taxon>
        <taxon>Arachnida</taxon>
        <taxon>Araneae</taxon>
        <taxon>Araneomorphae</taxon>
        <taxon>Entelegynae</taxon>
        <taxon>Araneoidea</taxon>
        <taxon>Araneidae</taxon>
        <taxon>Larinioides</taxon>
    </lineage>
</organism>
<name>A0AAV2AHP7_9ARAC</name>
<dbReference type="AlphaFoldDB" id="A0AAV2AHP7"/>
<reference evidence="2 3" key="1">
    <citation type="submission" date="2024-04" db="EMBL/GenBank/DDBJ databases">
        <authorList>
            <person name="Rising A."/>
            <person name="Reimegard J."/>
            <person name="Sonavane S."/>
            <person name="Akerstrom W."/>
            <person name="Nylinder S."/>
            <person name="Hedman E."/>
            <person name="Kallberg Y."/>
        </authorList>
    </citation>
    <scope>NUCLEOTIDE SEQUENCE [LARGE SCALE GENOMIC DNA]</scope>
</reference>
<accession>A0AAV2AHP7</accession>
<feature type="compositionally biased region" description="Polar residues" evidence="1">
    <location>
        <begin position="95"/>
        <end position="106"/>
    </location>
</feature>
<dbReference type="Proteomes" id="UP001497382">
    <property type="component" value="Unassembled WGS sequence"/>
</dbReference>
<comment type="caution">
    <text evidence="2">The sequence shown here is derived from an EMBL/GenBank/DDBJ whole genome shotgun (WGS) entry which is preliminary data.</text>
</comment>
<proteinExistence type="predicted"/>
<protein>
    <submittedName>
        <fullName evidence="2">Uncharacterized protein</fullName>
    </submittedName>
</protein>
<keyword evidence="3" id="KW-1185">Reference proteome</keyword>
<evidence type="ECO:0000313" key="2">
    <source>
        <dbReference type="EMBL" id="CAL1283445.1"/>
    </source>
</evidence>
<sequence>MKRPDRELYIPPVFRSSFDEDKMEYDQEKYASEASNRQPYSLRNRDSSQRRSTNINRRQVRFASSSSSSNPRSISDKSCEDDDSSDFEECCSLSNEPMNDQENNMRTNEKNSSDQCNEEGTGKPTQNNHDIKTTAKSQSNMLFNFESNETKHDRGLFFNSDDSSISDIEAMIDSHMEKGRVLTSTPNSDIVEQRILEAAKYDSEEESGLESTLLDQSNIREITLNTNRNKCDYNFEIYQDPPSVMSQETNFSEIFGNNYIPPPVAPPISVSRLPPIHRLTSPVLSPHGISQFRHVSPQKVPQLHTQLRHPRLPLPSSLQSHSSLPCRLSTNSSNSLHMPSVPRYVFTPSLQCGPLRALNPPRFRYSITPPHFPQERFNPPHSPQDASSSLYLHRRTPEFCKQDDSFYIPPPVPPPQQKNGGQQIRNLNLSENEPSRQPYSTSMVIILPGIKKIMGIDLGLICNRRTAPIFFFFKRNFVPTRARKFFVLQVL</sequence>
<evidence type="ECO:0000256" key="1">
    <source>
        <dbReference type="SAM" id="MobiDB-lite"/>
    </source>
</evidence>
<feature type="compositionally biased region" description="Acidic residues" evidence="1">
    <location>
        <begin position="79"/>
        <end position="89"/>
    </location>
</feature>
<feature type="compositionally biased region" description="Low complexity" evidence="1">
    <location>
        <begin position="61"/>
        <end position="73"/>
    </location>
</feature>
<dbReference type="EMBL" id="CAXIEN010000168">
    <property type="protein sequence ID" value="CAL1283445.1"/>
    <property type="molecule type" value="Genomic_DNA"/>
</dbReference>
<feature type="compositionally biased region" description="Basic and acidic residues" evidence="1">
    <location>
        <begin position="17"/>
        <end position="31"/>
    </location>
</feature>
<feature type="region of interest" description="Disordered" evidence="1">
    <location>
        <begin position="15"/>
        <end position="131"/>
    </location>
</feature>